<dbReference type="CDD" id="cd06173">
    <property type="entry name" value="MFS_MefA_like"/>
    <property type="match status" value="1"/>
</dbReference>
<feature type="transmembrane region" description="Helical" evidence="6">
    <location>
        <begin position="12"/>
        <end position="36"/>
    </location>
</feature>
<feature type="transmembrane region" description="Helical" evidence="6">
    <location>
        <begin position="332"/>
        <end position="350"/>
    </location>
</feature>
<sequence>MTLGTKRATPLFALYAAHTISLTGNMITLISLPLYVLARTGSASATGVAGVVATLPIVLGDLFGGAVVDRLGYRRASILTDVFGGSMIAMVPLLHVSVGIPLWAVFAFAFVGSLVDAPGQTARRALLPDVAQEAGVPLERAVGWMEAAERGARLLGAPAAGFLVVVLGSLEALFVDTATFLVSALLVARLVTFRTTMVDAHEDAVPSSTISAGPVDEGYWRGLKEGLVFLVHDRLLRAIVLLVVVTNLFDAASSTVLMPVYAQRELGGAVALGLLIGAMGGGAMVGSLLFGVIGHRLPRRPTLVIAFTLAGGPVFLALAAGVPFWMLLVVKALAGLSAGAVNPILGTVELERIPPRMRARVFGLVGAGCWAGMPLGSLFAGFAVDHAGLRPTLVFIGIFYIVMTLQPLRGGAWREMDRQIPAVPELQPVIGKVEVQDLSCGPAAGPDGRLRSPSVRCCTDARTK</sequence>
<dbReference type="InterPro" id="IPR011701">
    <property type="entry name" value="MFS"/>
</dbReference>
<keyword evidence="5 6" id="KW-0472">Membrane</keyword>
<keyword evidence="3 6" id="KW-0812">Transmembrane</keyword>
<evidence type="ECO:0000256" key="1">
    <source>
        <dbReference type="ARBA" id="ARBA00004651"/>
    </source>
</evidence>
<evidence type="ECO:0000313" key="8">
    <source>
        <dbReference type="EMBL" id="GAA3596799.1"/>
    </source>
</evidence>
<organism evidence="8 9">
    <name type="scientific">Kineosporia mesophila</name>
    <dbReference type="NCBI Taxonomy" id="566012"/>
    <lineage>
        <taxon>Bacteria</taxon>
        <taxon>Bacillati</taxon>
        <taxon>Actinomycetota</taxon>
        <taxon>Actinomycetes</taxon>
        <taxon>Kineosporiales</taxon>
        <taxon>Kineosporiaceae</taxon>
        <taxon>Kineosporia</taxon>
    </lineage>
</organism>
<keyword evidence="9" id="KW-1185">Reference proteome</keyword>
<evidence type="ECO:0000256" key="3">
    <source>
        <dbReference type="ARBA" id="ARBA00022692"/>
    </source>
</evidence>
<keyword evidence="4 6" id="KW-1133">Transmembrane helix</keyword>
<keyword evidence="2" id="KW-1003">Cell membrane</keyword>
<dbReference type="RefSeq" id="WP_231487891.1">
    <property type="nucleotide sequence ID" value="NZ_BAAAZO010000001.1"/>
</dbReference>
<dbReference type="InterPro" id="IPR020846">
    <property type="entry name" value="MFS_dom"/>
</dbReference>
<evidence type="ECO:0000256" key="5">
    <source>
        <dbReference type="ARBA" id="ARBA00023136"/>
    </source>
</evidence>
<feature type="transmembrane region" description="Helical" evidence="6">
    <location>
        <begin position="268"/>
        <end position="291"/>
    </location>
</feature>
<protein>
    <submittedName>
        <fullName evidence="8">MFS transporter</fullName>
    </submittedName>
</protein>
<evidence type="ECO:0000259" key="7">
    <source>
        <dbReference type="PROSITE" id="PS50850"/>
    </source>
</evidence>
<dbReference type="PANTHER" id="PTHR23513:SF6">
    <property type="entry name" value="MAJOR FACILITATOR SUPERFAMILY ASSOCIATED DOMAIN-CONTAINING PROTEIN"/>
    <property type="match status" value="1"/>
</dbReference>
<proteinExistence type="predicted"/>
<dbReference type="PROSITE" id="PS50850">
    <property type="entry name" value="MFS"/>
    <property type="match status" value="1"/>
</dbReference>
<dbReference type="InterPro" id="IPR036259">
    <property type="entry name" value="MFS_trans_sf"/>
</dbReference>
<feature type="transmembrane region" description="Helical" evidence="6">
    <location>
        <begin position="389"/>
        <end position="408"/>
    </location>
</feature>
<reference evidence="9" key="1">
    <citation type="journal article" date="2019" name="Int. J. Syst. Evol. Microbiol.">
        <title>The Global Catalogue of Microorganisms (GCM) 10K type strain sequencing project: providing services to taxonomists for standard genome sequencing and annotation.</title>
        <authorList>
            <consortium name="The Broad Institute Genomics Platform"/>
            <consortium name="The Broad Institute Genome Sequencing Center for Infectious Disease"/>
            <person name="Wu L."/>
            <person name="Ma J."/>
        </authorList>
    </citation>
    <scope>NUCLEOTIDE SEQUENCE [LARGE SCALE GENOMIC DNA]</scope>
    <source>
        <strain evidence="9">JCM 16902</strain>
    </source>
</reference>
<comment type="caution">
    <text evidence="8">The sequence shown here is derived from an EMBL/GenBank/DDBJ whole genome shotgun (WGS) entry which is preliminary data.</text>
</comment>
<evidence type="ECO:0000256" key="6">
    <source>
        <dbReference type="SAM" id="Phobius"/>
    </source>
</evidence>
<feature type="transmembrane region" description="Helical" evidence="6">
    <location>
        <begin position="89"/>
        <end position="111"/>
    </location>
</feature>
<dbReference type="Gene3D" id="1.20.1250.20">
    <property type="entry name" value="MFS general substrate transporter like domains"/>
    <property type="match status" value="2"/>
</dbReference>
<feature type="transmembrane region" description="Helical" evidence="6">
    <location>
        <begin position="48"/>
        <end position="68"/>
    </location>
</feature>
<dbReference type="EMBL" id="BAAAZO010000001">
    <property type="protein sequence ID" value="GAA3596799.1"/>
    <property type="molecule type" value="Genomic_DNA"/>
</dbReference>
<feature type="transmembrane region" description="Helical" evidence="6">
    <location>
        <begin position="239"/>
        <end position="262"/>
    </location>
</feature>
<feature type="transmembrane region" description="Helical" evidence="6">
    <location>
        <begin position="159"/>
        <end position="187"/>
    </location>
</feature>
<dbReference type="PANTHER" id="PTHR23513">
    <property type="entry name" value="INTEGRAL MEMBRANE EFFLUX PROTEIN-RELATED"/>
    <property type="match status" value="1"/>
</dbReference>
<comment type="subcellular location">
    <subcellularLocation>
        <location evidence="1">Cell membrane</location>
        <topology evidence="1">Multi-pass membrane protein</topology>
    </subcellularLocation>
</comment>
<name>A0ABP6Z3X6_9ACTN</name>
<feature type="transmembrane region" description="Helical" evidence="6">
    <location>
        <begin position="303"/>
        <end position="326"/>
    </location>
</feature>
<dbReference type="SUPFAM" id="SSF103473">
    <property type="entry name" value="MFS general substrate transporter"/>
    <property type="match status" value="1"/>
</dbReference>
<dbReference type="Pfam" id="PF07690">
    <property type="entry name" value="MFS_1"/>
    <property type="match status" value="1"/>
</dbReference>
<evidence type="ECO:0000256" key="4">
    <source>
        <dbReference type="ARBA" id="ARBA00022989"/>
    </source>
</evidence>
<gene>
    <name evidence="8" type="ORF">GCM10022223_10060</name>
</gene>
<evidence type="ECO:0000256" key="2">
    <source>
        <dbReference type="ARBA" id="ARBA00022475"/>
    </source>
</evidence>
<dbReference type="Proteomes" id="UP001501074">
    <property type="component" value="Unassembled WGS sequence"/>
</dbReference>
<feature type="transmembrane region" description="Helical" evidence="6">
    <location>
        <begin position="362"/>
        <end position="383"/>
    </location>
</feature>
<accession>A0ABP6Z3X6</accession>
<feature type="domain" description="Major facilitator superfamily (MFS) profile" evidence="7">
    <location>
        <begin position="236"/>
        <end position="464"/>
    </location>
</feature>
<evidence type="ECO:0000313" key="9">
    <source>
        <dbReference type="Proteomes" id="UP001501074"/>
    </source>
</evidence>